<proteinExistence type="inferred from homology"/>
<dbReference type="PROSITE" id="PS00687">
    <property type="entry name" value="ALDEHYDE_DEHYDR_GLU"/>
    <property type="match status" value="1"/>
</dbReference>
<dbReference type="Proteomes" id="UP000613160">
    <property type="component" value="Unassembled WGS sequence"/>
</dbReference>
<dbReference type="AlphaFoldDB" id="A0A917DDP3"/>
<reference evidence="6" key="1">
    <citation type="journal article" date="2014" name="Int. J. Syst. Evol. Microbiol.">
        <title>Complete genome sequence of Corynebacterium casei LMG S-19264T (=DSM 44701T), isolated from a smear-ripened cheese.</title>
        <authorList>
            <consortium name="US DOE Joint Genome Institute (JGI-PGF)"/>
            <person name="Walter F."/>
            <person name="Albersmeier A."/>
            <person name="Kalinowski J."/>
            <person name="Ruckert C."/>
        </authorList>
    </citation>
    <scope>NUCLEOTIDE SEQUENCE</scope>
    <source>
        <strain evidence="6">CGMCC 1.15493</strain>
    </source>
</reference>
<dbReference type="RefSeq" id="WP_244640359.1">
    <property type="nucleotide sequence ID" value="NZ_BMJJ01000010.1"/>
</dbReference>
<protein>
    <submittedName>
        <fullName evidence="6">Aldehyde dehydrogenase</fullName>
    </submittedName>
</protein>
<evidence type="ECO:0000313" key="7">
    <source>
        <dbReference type="Proteomes" id="UP000613160"/>
    </source>
</evidence>
<dbReference type="Pfam" id="PF00171">
    <property type="entry name" value="Aldedh"/>
    <property type="match status" value="1"/>
</dbReference>
<evidence type="ECO:0000256" key="1">
    <source>
        <dbReference type="ARBA" id="ARBA00009986"/>
    </source>
</evidence>
<dbReference type="InterPro" id="IPR016160">
    <property type="entry name" value="Ald_DH_CS_CYS"/>
</dbReference>
<keyword evidence="7" id="KW-1185">Reference proteome</keyword>
<dbReference type="PROSITE" id="PS00070">
    <property type="entry name" value="ALDEHYDE_DEHYDR_CYS"/>
    <property type="match status" value="1"/>
</dbReference>
<dbReference type="FunFam" id="3.40.605.10:FF:000007">
    <property type="entry name" value="NAD/NADP-dependent betaine aldehyde dehydrogenase"/>
    <property type="match status" value="1"/>
</dbReference>
<dbReference type="InterPro" id="IPR016162">
    <property type="entry name" value="Ald_DH_N"/>
</dbReference>
<dbReference type="InterPro" id="IPR016163">
    <property type="entry name" value="Ald_DH_C"/>
</dbReference>
<dbReference type="Gene3D" id="3.40.605.10">
    <property type="entry name" value="Aldehyde Dehydrogenase, Chain A, domain 1"/>
    <property type="match status" value="1"/>
</dbReference>
<evidence type="ECO:0000256" key="3">
    <source>
        <dbReference type="PROSITE-ProRule" id="PRU10007"/>
    </source>
</evidence>
<feature type="active site" evidence="3">
    <location>
        <position position="269"/>
    </location>
</feature>
<feature type="domain" description="Aldehyde dehydrogenase" evidence="5">
    <location>
        <begin position="38"/>
        <end position="499"/>
    </location>
</feature>
<dbReference type="Gene3D" id="3.40.309.10">
    <property type="entry name" value="Aldehyde Dehydrogenase, Chain A, domain 2"/>
    <property type="match status" value="1"/>
</dbReference>
<keyword evidence="2 4" id="KW-0560">Oxidoreductase</keyword>
<dbReference type="InterPro" id="IPR015590">
    <property type="entry name" value="Aldehyde_DH_dom"/>
</dbReference>
<organism evidence="6 7">
    <name type="scientific">Aureimonas glaciei</name>
    <dbReference type="NCBI Taxonomy" id="1776957"/>
    <lineage>
        <taxon>Bacteria</taxon>
        <taxon>Pseudomonadati</taxon>
        <taxon>Pseudomonadota</taxon>
        <taxon>Alphaproteobacteria</taxon>
        <taxon>Hyphomicrobiales</taxon>
        <taxon>Aurantimonadaceae</taxon>
        <taxon>Aureimonas</taxon>
    </lineage>
</organism>
<gene>
    <name evidence="6" type="ORF">GCM10011335_38430</name>
</gene>
<dbReference type="GO" id="GO:0016620">
    <property type="term" value="F:oxidoreductase activity, acting on the aldehyde or oxo group of donors, NAD or NADP as acceptor"/>
    <property type="evidence" value="ECO:0007669"/>
    <property type="project" value="InterPro"/>
</dbReference>
<evidence type="ECO:0000259" key="5">
    <source>
        <dbReference type="Pfam" id="PF00171"/>
    </source>
</evidence>
<dbReference type="SUPFAM" id="SSF53720">
    <property type="entry name" value="ALDH-like"/>
    <property type="match status" value="1"/>
</dbReference>
<evidence type="ECO:0000313" key="6">
    <source>
        <dbReference type="EMBL" id="GGD31662.1"/>
    </source>
</evidence>
<evidence type="ECO:0000256" key="2">
    <source>
        <dbReference type="ARBA" id="ARBA00023002"/>
    </source>
</evidence>
<dbReference type="PANTHER" id="PTHR11699">
    <property type="entry name" value="ALDEHYDE DEHYDROGENASE-RELATED"/>
    <property type="match status" value="1"/>
</dbReference>
<evidence type="ECO:0000256" key="4">
    <source>
        <dbReference type="RuleBase" id="RU003345"/>
    </source>
</evidence>
<sequence>MDMMPAAPVRDRLPDGARLLFESVEERQLIDGALVASCDLGTLDVLDPSTGGVLGRAPAAGEADVAAAVAAAVRAFPAWRDTAARARGKAVAEGARRIEAEIADLAPLLALETGKAIRTECRPELGSAVDILSMYAGLAGELKGETVPYDPGMLAYTLREPLGVVAAILPWNVPLVLMMLKIAPALVAGNTVVVKASEEAPFATIAAAKLLADALPPGVLNVICGTGADCGGPLVLHPRVAKVTFTGSQPVGEAIHAMAATKLMPVSLELGGKSPMIVFGDADLDRAVEGAFAGMRFTRMGQSCTASSRIYVHRSLYDRFLDALVLRLEAMVIGDPLDEATDAGAVVNVRQKQKIEALLAEGASVDGVELRTVGRLPQDSLLKDGLFVLPVLCLGATEDNVLMREEIFGPVTCLVPFDDDAAVLQAANDSDFGLAATLWTRDLKRGLTMAQRIEAGFIQVNRTLTIQPNLAYGGFKKSGLGKEASLAAMLEHFTRVKTIVVDLG</sequence>
<dbReference type="InterPro" id="IPR029510">
    <property type="entry name" value="Ald_DH_CS_GLU"/>
</dbReference>
<comment type="caution">
    <text evidence="6">The sequence shown here is derived from an EMBL/GenBank/DDBJ whole genome shotgun (WGS) entry which is preliminary data.</text>
</comment>
<name>A0A917DDP3_9HYPH</name>
<accession>A0A917DDP3</accession>
<reference evidence="6" key="2">
    <citation type="submission" date="2020-09" db="EMBL/GenBank/DDBJ databases">
        <authorList>
            <person name="Sun Q."/>
            <person name="Zhou Y."/>
        </authorList>
    </citation>
    <scope>NUCLEOTIDE SEQUENCE</scope>
    <source>
        <strain evidence="6">CGMCC 1.15493</strain>
    </source>
</reference>
<dbReference type="EMBL" id="BMJJ01000010">
    <property type="protein sequence ID" value="GGD31662.1"/>
    <property type="molecule type" value="Genomic_DNA"/>
</dbReference>
<dbReference type="InterPro" id="IPR016161">
    <property type="entry name" value="Ald_DH/histidinol_DH"/>
</dbReference>
<comment type="similarity">
    <text evidence="1 4">Belongs to the aldehyde dehydrogenase family.</text>
</comment>